<accession>A0AAE4ZA25</accession>
<sequence length="267" mass="29719">MRPIDEMDRETCGNLAGIAFDIDDTVTRHGQLELPAFRAMHELRAGGLRLIAVTGRPLGWVDVLALHWPVDAAVGENGAGWVWRDGEIPREGYFEDLEGRGRYPVTFERVRRRVADALPHVKPAIDQRARRCDLAFDVGETVQLPQPDIDHLVALIEETGARSAVSSVHAHAIPGDWDKARGVVRAARDALGVEIVDELPRWLFIGDSENDSAAFAYFPVSVGVANVERYVPRMRQPPRFVTRLDRGRGFAELASHVLAARRPKRGK</sequence>
<protein>
    <submittedName>
        <fullName evidence="1">HAD family phosphatase</fullName>
    </submittedName>
</protein>
<dbReference type="SUPFAM" id="SSF56784">
    <property type="entry name" value="HAD-like"/>
    <property type="match status" value="1"/>
</dbReference>
<evidence type="ECO:0000313" key="1">
    <source>
        <dbReference type="EMBL" id="NIR76373.1"/>
    </source>
</evidence>
<dbReference type="InterPro" id="IPR006379">
    <property type="entry name" value="HAD-SF_hydro_IIB"/>
</dbReference>
<comment type="caution">
    <text evidence="1">The sequence shown here is derived from an EMBL/GenBank/DDBJ whole genome shotgun (WGS) entry which is preliminary data.</text>
</comment>
<dbReference type="NCBIfam" id="TIGR01484">
    <property type="entry name" value="HAD-SF-IIB"/>
    <property type="match status" value="1"/>
</dbReference>
<dbReference type="Gene3D" id="3.90.1070.10">
    <property type="match status" value="1"/>
</dbReference>
<evidence type="ECO:0000313" key="2">
    <source>
        <dbReference type="Proteomes" id="UP000702544"/>
    </source>
</evidence>
<dbReference type="EMBL" id="JAACAK010000125">
    <property type="protein sequence ID" value="NIR76373.1"/>
    <property type="molecule type" value="Genomic_DNA"/>
</dbReference>
<dbReference type="Gene3D" id="3.40.50.1000">
    <property type="entry name" value="HAD superfamily/HAD-like"/>
    <property type="match status" value="1"/>
</dbReference>
<dbReference type="AlphaFoldDB" id="A0AAE4ZA25"/>
<dbReference type="Proteomes" id="UP000702544">
    <property type="component" value="Unassembled WGS sequence"/>
</dbReference>
<proteinExistence type="predicted"/>
<reference evidence="1 2" key="1">
    <citation type="submission" date="2020-01" db="EMBL/GenBank/DDBJ databases">
        <title>Genomes assembled from Gulf of Kutch pelagic sediment metagenomes.</title>
        <authorList>
            <person name="Chandrashekar M."/>
            <person name="Mahajan M.S."/>
            <person name="Dave K.J."/>
            <person name="Vatsa P."/>
            <person name="Nathani N.M."/>
        </authorList>
    </citation>
    <scope>NUCLEOTIDE SEQUENCE [LARGE SCALE GENOMIC DNA]</scope>
    <source>
        <strain evidence="1">KS3-K002</strain>
    </source>
</reference>
<organism evidence="1 2">
    <name type="scientific">Candidatus Kutchimonas denitrificans</name>
    <dbReference type="NCBI Taxonomy" id="3056748"/>
    <lineage>
        <taxon>Bacteria</taxon>
        <taxon>Pseudomonadati</taxon>
        <taxon>Gemmatimonadota</taxon>
        <taxon>Gemmatimonadia</taxon>
        <taxon>Candidatus Palauibacterales</taxon>
        <taxon>Candidatus Palauibacteraceae</taxon>
        <taxon>Candidatus Kutchimonas</taxon>
    </lineage>
</organism>
<dbReference type="InterPro" id="IPR023214">
    <property type="entry name" value="HAD_sf"/>
</dbReference>
<gene>
    <name evidence="1" type="ORF">GWO12_14880</name>
</gene>
<name>A0AAE4ZA25_9BACT</name>
<dbReference type="GO" id="GO:0016791">
    <property type="term" value="F:phosphatase activity"/>
    <property type="evidence" value="ECO:0007669"/>
    <property type="project" value="UniProtKB-ARBA"/>
</dbReference>
<dbReference type="InterPro" id="IPR036412">
    <property type="entry name" value="HAD-like_sf"/>
</dbReference>